<evidence type="ECO:0000313" key="3">
    <source>
        <dbReference type="Proteomes" id="UP000700334"/>
    </source>
</evidence>
<feature type="compositionally biased region" description="Pro residues" evidence="1">
    <location>
        <begin position="107"/>
        <end position="123"/>
    </location>
</feature>
<protein>
    <submittedName>
        <fullName evidence="2">Uncharacterized protein</fullName>
    </submittedName>
</protein>
<organism evidence="2 3">
    <name type="scientific">Galemys pyrenaicus</name>
    <name type="common">Iberian desman</name>
    <name type="synonym">Pyrenean desman</name>
    <dbReference type="NCBI Taxonomy" id="202257"/>
    <lineage>
        <taxon>Eukaryota</taxon>
        <taxon>Metazoa</taxon>
        <taxon>Chordata</taxon>
        <taxon>Craniata</taxon>
        <taxon>Vertebrata</taxon>
        <taxon>Euteleostomi</taxon>
        <taxon>Mammalia</taxon>
        <taxon>Eutheria</taxon>
        <taxon>Laurasiatheria</taxon>
        <taxon>Eulipotyphla</taxon>
        <taxon>Talpidae</taxon>
        <taxon>Galemys</taxon>
    </lineage>
</organism>
<feature type="region of interest" description="Disordered" evidence="1">
    <location>
        <begin position="95"/>
        <end position="158"/>
    </location>
</feature>
<dbReference type="AlphaFoldDB" id="A0A8J6AEU6"/>
<dbReference type="Proteomes" id="UP000700334">
    <property type="component" value="Unassembled WGS sequence"/>
</dbReference>
<dbReference type="InterPro" id="IPR036872">
    <property type="entry name" value="CH_dom_sf"/>
</dbReference>
<evidence type="ECO:0000313" key="2">
    <source>
        <dbReference type="EMBL" id="KAG8517512.1"/>
    </source>
</evidence>
<proteinExistence type="predicted"/>
<evidence type="ECO:0000256" key="1">
    <source>
        <dbReference type="SAM" id="MobiDB-lite"/>
    </source>
</evidence>
<sequence>MGGPARQRAGYAWLSLQARRPWPWLRAALLCRRVFRKLGFCVSEADIQKVVANRPGAVEPILCVLREKVEAGTLDPALGAPVRLGLGLLAAPASHPRGCHRAGGPAQPAPRPPEGGPGGPGRPSPCTVGPVRDPGPSGGLQDPPAPSGTKPLGNEQPPDPGCCACRGQAAPCPPPCMSTGCRQLAGCLDPAPPPQREEKEQALALLQEAVRKDPARCRGHMGSLLGLLSQLLPARTPSPPPAGQDPPASCSSAGVGGQLGTQPALRAVSPKLLQMKVHRLELLLALRGQRIVELTRRGSPGHGPHPSPQR</sequence>
<feature type="region of interest" description="Disordered" evidence="1">
    <location>
        <begin position="233"/>
        <end position="257"/>
    </location>
</feature>
<accession>A0A8J6AEU6</accession>
<dbReference type="Gene3D" id="1.10.418.10">
    <property type="entry name" value="Calponin-like domain"/>
    <property type="match status" value="1"/>
</dbReference>
<name>A0A8J6AEU6_GALPY</name>
<gene>
    <name evidence="2" type="ORF">J0S82_009747</name>
</gene>
<dbReference type="OrthoDB" id="193300at2759"/>
<comment type="caution">
    <text evidence="2">The sequence shown here is derived from an EMBL/GenBank/DDBJ whole genome shotgun (WGS) entry which is preliminary data.</text>
</comment>
<reference evidence="2" key="1">
    <citation type="journal article" date="2021" name="Evol. Appl.">
        <title>The genome of the Pyrenean desman and the effects of bottlenecks and inbreeding on the genomic landscape of an endangered species.</title>
        <authorList>
            <person name="Escoda L."/>
            <person name="Castresana J."/>
        </authorList>
    </citation>
    <scope>NUCLEOTIDE SEQUENCE</scope>
    <source>
        <strain evidence="2">IBE-C5619</strain>
    </source>
</reference>
<keyword evidence="3" id="KW-1185">Reference proteome</keyword>
<dbReference type="EMBL" id="JAGFMF010011658">
    <property type="protein sequence ID" value="KAG8517512.1"/>
    <property type="molecule type" value="Genomic_DNA"/>
</dbReference>